<proteinExistence type="predicted"/>
<dbReference type="OrthoDB" id="10467477at2759"/>
<reference evidence="1 2" key="1">
    <citation type="journal article" date="2021" name="bioRxiv">
        <title>The Gossypium anomalum genome as a resource for cotton improvement and evolutionary analysis of hybrid incompatibility.</title>
        <authorList>
            <person name="Grover C.E."/>
            <person name="Yuan D."/>
            <person name="Arick M.A."/>
            <person name="Miller E.R."/>
            <person name="Hu G."/>
            <person name="Peterson D.G."/>
            <person name="Wendel J.F."/>
            <person name="Udall J.A."/>
        </authorList>
    </citation>
    <scope>NUCLEOTIDE SEQUENCE [LARGE SCALE GENOMIC DNA]</scope>
    <source>
        <strain evidence="1">JFW-Udall</strain>
        <tissue evidence="1">Leaf</tissue>
    </source>
</reference>
<dbReference type="Proteomes" id="UP000701853">
    <property type="component" value="Chromosome 7"/>
</dbReference>
<evidence type="ECO:0000313" key="2">
    <source>
        <dbReference type="Proteomes" id="UP000701853"/>
    </source>
</evidence>
<name>A0A8J5Z531_9ROSI</name>
<sequence>MADTSFDVLLNSAWVVHYNIQFLEGSWWFCPAKCKMRLLFIGFHLPMGEQSSMWQVLLRRKKLDANLLIGTDPYINQLVRVHYAFVDRQGNVMAIALAIAGVRRPMC</sequence>
<accession>A0A8J5Z531</accession>
<dbReference type="EMBL" id="JAHUZN010000007">
    <property type="protein sequence ID" value="KAG8488995.1"/>
    <property type="molecule type" value="Genomic_DNA"/>
</dbReference>
<gene>
    <name evidence="1" type="ORF">CXB51_017019</name>
</gene>
<keyword evidence="2" id="KW-1185">Reference proteome</keyword>
<evidence type="ECO:0000313" key="1">
    <source>
        <dbReference type="EMBL" id="KAG8488995.1"/>
    </source>
</evidence>
<dbReference type="AlphaFoldDB" id="A0A8J5Z531"/>
<protein>
    <submittedName>
        <fullName evidence="1">Uncharacterized protein</fullName>
    </submittedName>
</protein>
<organism evidence="1 2">
    <name type="scientific">Gossypium anomalum</name>
    <dbReference type="NCBI Taxonomy" id="47600"/>
    <lineage>
        <taxon>Eukaryota</taxon>
        <taxon>Viridiplantae</taxon>
        <taxon>Streptophyta</taxon>
        <taxon>Embryophyta</taxon>
        <taxon>Tracheophyta</taxon>
        <taxon>Spermatophyta</taxon>
        <taxon>Magnoliopsida</taxon>
        <taxon>eudicotyledons</taxon>
        <taxon>Gunneridae</taxon>
        <taxon>Pentapetalae</taxon>
        <taxon>rosids</taxon>
        <taxon>malvids</taxon>
        <taxon>Malvales</taxon>
        <taxon>Malvaceae</taxon>
        <taxon>Malvoideae</taxon>
        <taxon>Gossypium</taxon>
    </lineage>
</organism>
<comment type="caution">
    <text evidence="1">The sequence shown here is derived from an EMBL/GenBank/DDBJ whole genome shotgun (WGS) entry which is preliminary data.</text>
</comment>